<dbReference type="GO" id="GO:0003700">
    <property type="term" value="F:DNA-binding transcription factor activity"/>
    <property type="evidence" value="ECO:0007669"/>
    <property type="project" value="InterPro"/>
</dbReference>
<dbReference type="PROSITE" id="PS51294">
    <property type="entry name" value="HTH_MYB"/>
    <property type="match status" value="1"/>
</dbReference>
<comment type="caution">
    <text evidence="9">The sequence shown here is derived from an EMBL/GenBank/DDBJ whole genome shotgun (WGS) entry which is preliminary data.</text>
</comment>
<accession>A0AAP0R2R6</accession>
<keyword evidence="5" id="KW-0804">Transcription</keyword>
<dbReference type="GO" id="GO:0003677">
    <property type="term" value="F:DNA binding"/>
    <property type="evidence" value="ECO:0007669"/>
    <property type="project" value="InterPro"/>
</dbReference>
<organism evidence="9 10">
    <name type="scientific">Liquidambar formosana</name>
    <name type="common">Formosan gum</name>
    <dbReference type="NCBI Taxonomy" id="63359"/>
    <lineage>
        <taxon>Eukaryota</taxon>
        <taxon>Viridiplantae</taxon>
        <taxon>Streptophyta</taxon>
        <taxon>Embryophyta</taxon>
        <taxon>Tracheophyta</taxon>
        <taxon>Spermatophyta</taxon>
        <taxon>Magnoliopsida</taxon>
        <taxon>eudicotyledons</taxon>
        <taxon>Gunneridae</taxon>
        <taxon>Pentapetalae</taxon>
        <taxon>Saxifragales</taxon>
        <taxon>Altingiaceae</taxon>
        <taxon>Liquidambar</taxon>
    </lineage>
</organism>
<feature type="compositionally biased region" description="Polar residues" evidence="7">
    <location>
        <begin position="434"/>
        <end position="452"/>
    </location>
</feature>
<keyword evidence="3" id="KW-0805">Transcription regulation</keyword>
<evidence type="ECO:0000256" key="7">
    <source>
        <dbReference type="SAM" id="MobiDB-lite"/>
    </source>
</evidence>
<dbReference type="Pfam" id="PF14379">
    <property type="entry name" value="Myb_CC_LHEQLE"/>
    <property type="match status" value="1"/>
</dbReference>
<gene>
    <name evidence="9" type="ORF">L1049_027091</name>
</gene>
<keyword evidence="4" id="KW-0175">Coiled coil</keyword>
<dbReference type="SUPFAM" id="SSF46689">
    <property type="entry name" value="Homeodomain-like"/>
    <property type="match status" value="1"/>
</dbReference>
<feature type="region of interest" description="Disordered" evidence="7">
    <location>
        <begin position="319"/>
        <end position="343"/>
    </location>
</feature>
<dbReference type="InterPro" id="IPR009057">
    <property type="entry name" value="Homeodomain-like_sf"/>
</dbReference>
<dbReference type="InterPro" id="IPR006447">
    <property type="entry name" value="Myb_dom_plants"/>
</dbReference>
<proteinExistence type="inferred from homology"/>
<evidence type="ECO:0000313" key="9">
    <source>
        <dbReference type="EMBL" id="KAK9265858.1"/>
    </source>
</evidence>
<evidence type="ECO:0000256" key="3">
    <source>
        <dbReference type="ARBA" id="ARBA00023015"/>
    </source>
</evidence>
<dbReference type="PANTHER" id="PTHR31499">
    <property type="entry name" value="MYB FAMILY TRANSCRIPTION FACTOR PHL11"/>
    <property type="match status" value="1"/>
</dbReference>
<evidence type="ECO:0000256" key="4">
    <source>
        <dbReference type="ARBA" id="ARBA00023054"/>
    </source>
</evidence>
<protein>
    <recommendedName>
        <fullName evidence="8">HTH myb-type domain-containing protein</fullName>
    </recommendedName>
</protein>
<dbReference type="InterPro" id="IPR001005">
    <property type="entry name" value="SANT/Myb"/>
</dbReference>
<sequence>MEARPALSIQRSGAKQLSNLGASGALSSSLPVLPTSLEETYPKLPESQQVSLERELMTRPLAMHATPLPSSSGVVGHMFSSSSGFSTDLHYSSVSLHEKHSRKTPFISQSSTNGASLPLTHSSHSGMLQSPASNHFTKENNNASWCTDSLPGFLDFPVNTPVQNNQIESSSCSGVMASEDFGKRNDWQEWADQLITDDDTLNTNWNELLVDANVSDLEPKMEYQVPKISSNFPAHQPKVHPQIPAQSGEICTVVTSSSSANSAPGKPRMRWTPELHEAFVDAVNKLGGGERATPKGVLKLMKVEGLTIYHVKSHLQKYRTARYRPESSEGSSEKKSTPMEEMSSLDLKTGIEITEALRLQMEVQKRLHEQLEIQRKLQLRIEEQGRYLQMMFEKQCNSGTDKLKASSSTLESPSALSMDALQNSPDKSELEASQADSGKTGSDPVTASSTLEINLRNLGEKQKAPETEASEKLEPDVCVSSSQPTKRAREDEAAKSSAEPALN</sequence>
<dbReference type="PANTHER" id="PTHR31499:SF80">
    <property type="entry name" value="HTH MYB-TYPE DOMAIN-CONTAINING PROTEIN"/>
    <property type="match status" value="1"/>
</dbReference>
<comment type="subcellular location">
    <subcellularLocation>
        <location evidence="1">Nucleus</location>
    </subcellularLocation>
</comment>
<dbReference type="NCBIfam" id="TIGR01557">
    <property type="entry name" value="myb_SHAQKYF"/>
    <property type="match status" value="1"/>
</dbReference>
<evidence type="ECO:0000256" key="1">
    <source>
        <dbReference type="ARBA" id="ARBA00004123"/>
    </source>
</evidence>
<dbReference type="Pfam" id="PF00249">
    <property type="entry name" value="Myb_DNA-binding"/>
    <property type="match status" value="1"/>
</dbReference>
<feature type="domain" description="HTH myb-type" evidence="8">
    <location>
        <begin position="263"/>
        <end position="323"/>
    </location>
</feature>
<feature type="compositionally biased region" description="Basic and acidic residues" evidence="7">
    <location>
        <begin position="323"/>
        <end position="338"/>
    </location>
</feature>
<evidence type="ECO:0000256" key="5">
    <source>
        <dbReference type="ARBA" id="ARBA00023163"/>
    </source>
</evidence>
<evidence type="ECO:0000313" key="10">
    <source>
        <dbReference type="Proteomes" id="UP001415857"/>
    </source>
</evidence>
<dbReference type="Proteomes" id="UP001415857">
    <property type="component" value="Unassembled WGS sequence"/>
</dbReference>
<dbReference type="InterPro" id="IPR046955">
    <property type="entry name" value="PHR1-like"/>
</dbReference>
<reference evidence="9 10" key="1">
    <citation type="journal article" date="2024" name="Plant J.">
        <title>Genome sequences and population genomics reveal climatic adaptation and genomic divergence between two closely related sweetgum species.</title>
        <authorList>
            <person name="Xu W.Q."/>
            <person name="Ren C.Q."/>
            <person name="Zhang X.Y."/>
            <person name="Comes H.P."/>
            <person name="Liu X.H."/>
            <person name="Li Y.G."/>
            <person name="Kettle C.J."/>
            <person name="Jalonen R."/>
            <person name="Gaisberger H."/>
            <person name="Ma Y.Z."/>
            <person name="Qiu Y.X."/>
        </authorList>
    </citation>
    <scope>NUCLEOTIDE SEQUENCE [LARGE SCALE GENOMIC DNA]</scope>
    <source>
        <strain evidence="9">Hangzhou</strain>
    </source>
</reference>
<dbReference type="InterPro" id="IPR017930">
    <property type="entry name" value="Myb_dom"/>
</dbReference>
<comment type="similarity">
    <text evidence="2">Belongs to the MYB-CC family.</text>
</comment>
<dbReference type="Gene3D" id="1.10.10.60">
    <property type="entry name" value="Homeodomain-like"/>
    <property type="match status" value="1"/>
</dbReference>
<feature type="region of interest" description="Disordered" evidence="7">
    <location>
        <begin position="419"/>
        <end position="503"/>
    </location>
</feature>
<evidence type="ECO:0000256" key="6">
    <source>
        <dbReference type="ARBA" id="ARBA00023242"/>
    </source>
</evidence>
<name>A0AAP0R2R6_LIQFO</name>
<evidence type="ECO:0000259" key="8">
    <source>
        <dbReference type="PROSITE" id="PS51294"/>
    </source>
</evidence>
<dbReference type="GO" id="GO:0005634">
    <property type="term" value="C:nucleus"/>
    <property type="evidence" value="ECO:0007669"/>
    <property type="project" value="UniProtKB-SubCell"/>
</dbReference>
<feature type="compositionally biased region" description="Basic and acidic residues" evidence="7">
    <location>
        <begin position="458"/>
        <end position="475"/>
    </location>
</feature>
<dbReference type="FunFam" id="1.10.10.60:FF:000002">
    <property type="entry name" value="Myb family transcription factor"/>
    <property type="match status" value="1"/>
</dbReference>
<evidence type="ECO:0000256" key="2">
    <source>
        <dbReference type="ARBA" id="ARBA00006783"/>
    </source>
</evidence>
<keyword evidence="10" id="KW-1185">Reference proteome</keyword>
<keyword evidence="6" id="KW-0539">Nucleus</keyword>
<dbReference type="EMBL" id="JBBPBK010000294">
    <property type="protein sequence ID" value="KAK9265858.1"/>
    <property type="molecule type" value="Genomic_DNA"/>
</dbReference>
<dbReference type="InterPro" id="IPR025756">
    <property type="entry name" value="Myb_CC_LHEQLE"/>
</dbReference>
<dbReference type="AlphaFoldDB" id="A0AAP0R2R6"/>